<evidence type="ECO:0000259" key="6">
    <source>
        <dbReference type="Pfam" id="PF18564"/>
    </source>
</evidence>
<evidence type="ECO:0000313" key="7">
    <source>
        <dbReference type="EMBL" id="WOT03284.1"/>
    </source>
</evidence>
<evidence type="ECO:0000313" key="8">
    <source>
        <dbReference type="Proteomes" id="UP000234560"/>
    </source>
</evidence>
<dbReference type="Gene3D" id="3.20.20.80">
    <property type="entry name" value="Glycosidases"/>
    <property type="match status" value="1"/>
</dbReference>
<accession>A0AAF0YTX2</accession>
<dbReference type="PANTHER" id="PTHR31308:SF3">
    <property type="entry name" value="ENDOGLYCOCERAMIDASE"/>
    <property type="match status" value="1"/>
</dbReference>
<comment type="similarity">
    <text evidence="1 4">Belongs to the glycosyl hydrolase 5 (cellulase A) family.</text>
</comment>
<name>A0AAF0YTX2_9CORY</name>
<reference evidence="7" key="2">
    <citation type="submission" date="2023-10" db="EMBL/GenBank/DDBJ databases">
        <authorList>
            <person name="Choi B."/>
        </authorList>
    </citation>
    <scope>NUCLEOTIDE SEQUENCE</scope>
    <source>
        <strain evidence="7">UMB0763</strain>
    </source>
</reference>
<reference evidence="7" key="1">
    <citation type="submission" date="2017-12" db="EMBL/GenBank/DDBJ databases">
        <authorList>
            <person name="Thomas-White K."/>
            <person name="Wolfe A.J."/>
        </authorList>
    </citation>
    <scope>NUCLEOTIDE SEQUENCE</scope>
    <source>
        <strain evidence="7">UMB0763</strain>
    </source>
</reference>
<feature type="domain" description="Glycoside hydrolase family 5 C-terminal" evidence="6">
    <location>
        <begin position="470"/>
        <end position="552"/>
    </location>
</feature>
<feature type="domain" description="Glycoside hydrolase family 5" evidence="5">
    <location>
        <begin position="109"/>
        <end position="426"/>
    </location>
</feature>
<dbReference type="GO" id="GO:0004553">
    <property type="term" value="F:hydrolase activity, hydrolyzing O-glycosyl compounds"/>
    <property type="evidence" value="ECO:0007669"/>
    <property type="project" value="InterPro"/>
</dbReference>
<sequence length="559" mass="60127">MQGRHHDGLFYIHTGKGMLVSASVLQRINRAVENHFHRARGVTLAAVAALTVAALVPTSVWNANVVGARSLTASSAAATSPARAVESLDGGDGPSRVQQTGRWFTDQEGRAFLTQGVNMVYKHAPYTAEAAGFDENDAQWLAEQGFDSLRLGVMWKAVEPAPGIYDDAYLDSLVRTTDLLHRHGIYVLLDAHQDMYNERFEGEFAPDWAVKDDGLPSQPRVGFPGNQAVNIGLIRAYDNFLANAPGTDGVGLRDRFAAMWGHVASRFANHPGIMGYDVLNEPWPGSAYPLCYLTGGNCGTAANSALTALHQQVADAITAEDPHAIIHFEPYSPWNIGLNTNPQRPQTEQAALSWHVYCVSNALANRYTGCELLDGRVFDNAERVATSQNTATILTEFGATDDPETLAGVIGLARNALVGWQYWSYCGCNDPTTQNQKEQGIVEDPTRPGPVTADAVNPEKLRILSAPHLRFTAGTPVSAAWDPATSTYEATWETNRVDGKGAFPAGSVTEIAVPSSNYPTGYIVAVHGGEVRSVEDAGILLIRSTGAEPVTVRVTAKAS</sequence>
<dbReference type="InterPro" id="IPR013780">
    <property type="entry name" value="Glyco_hydro_b"/>
</dbReference>
<dbReference type="InterPro" id="IPR052066">
    <property type="entry name" value="Glycosphingolipid_Hydrolases"/>
</dbReference>
<dbReference type="Pfam" id="PF18564">
    <property type="entry name" value="Glyco_hydro_5_C"/>
    <property type="match status" value="1"/>
</dbReference>
<proteinExistence type="inferred from homology"/>
<evidence type="ECO:0000259" key="5">
    <source>
        <dbReference type="Pfam" id="PF00150"/>
    </source>
</evidence>
<dbReference type="Pfam" id="PF00150">
    <property type="entry name" value="Cellulase"/>
    <property type="match status" value="1"/>
</dbReference>
<evidence type="ECO:0000256" key="3">
    <source>
        <dbReference type="ARBA" id="ARBA00023295"/>
    </source>
</evidence>
<keyword evidence="3 4" id="KW-0326">Glycosidase</keyword>
<dbReference type="Gene3D" id="2.60.40.1180">
    <property type="entry name" value="Golgi alpha-mannosidase II"/>
    <property type="match status" value="1"/>
</dbReference>
<evidence type="ECO:0000256" key="2">
    <source>
        <dbReference type="ARBA" id="ARBA00022801"/>
    </source>
</evidence>
<dbReference type="PANTHER" id="PTHR31308">
    <property type="match status" value="1"/>
</dbReference>
<dbReference type="AlphaFoldDB" id="A0AAF0YTX2"/>
<keyword evidence="2 4" id="KW-0378">Hydrolase</keyword>
<dbReference type="InterPro" id="IPR041036">
    <property type="entry name" value="GH5_C"/>
</dbReference>
<dbReference type="GO" id="GO:0000272">
    <property type="term" value="P:polysaccharide catabolic process"/>
    <property type="evidence" value="ECO:0007669"/>
    <property type="project" value="InterPro"/>
</dbReference>
<dbReference type="EMBL" id="CP136958">
    <property type="protein sequence ID" value="WOT03284.1"/>
    <property type="molecule type" value="Genomic_DNA"/>
</dbReference>
<dbReference type="InterPro" id="IPR001547">
    <property type="entry name" value="Glyco_hydro_5"/>
</dbReference>
<dbReference type="SUPFAM" id="SSF51445">
    <property type="entry name" value="(Trans)glycosidases"/>
    <property type="match status" value="1"/>
</dbReference>
<gene>
    <name evidence="7" type="ORF">CYJ47_05895</name>
</gene>
<evidence type="ECO:0000256" key="4">
    <source>
        <dbReference type="RuleBase" id="RU361153"/>
    </source>
</evidence>
<evidence type="ECO:0000256" key="1">
    <source>
        <dbReference type="ARBA" id="ARBA00005641"/>
    </source>
</evidence>
<dbReference type="InterPro" id="IPR017853">
    <property type="entry name" value="GH"/>
</dbReference>
<dbReference type="Proteomes" id="UP000234560">
    <property type="component" value="Chromosome"/>
</dbReference>
<organism evidence="7 8">
    <name type="scientific">Corynebacterium pyruviciproducens</name>
    <dbReference type="NCBI Taxonomy" id="598660"/>
    <lineage>
        <taxon>Bacteria</taxon>
        <taxon>Bacillati</taxon>
        <taxon>Actinomycetota</taxon>
        <taxon>Actinomycetes</taxon>
        <taxon>Mycobacteriales</taxon>
        <taxon>Corynebacteriaceae</taxon>
        <taxon>Corynebacterium</taxon>
    </lineage>
</organism>
<dbReference type="KEGG" id="cpyr:CYJ47_05895"/>
<protein>
    <submittedName>
        <fullName evidence="7">Cellulase family glycosylhydrolase</fullName>
    </submittedName>
</protein>
<dbReference type="RefSeq" id="WP_101678926.1">
    <property type="nucleotide sequence ID" value="NZ_CP136958.1"/>
</dbReference>
<dbReference type="GO" id="GO:1901136">
    <property type="term" value="P:carbohydrate derivative catabolic process"/>
    <property type="evidence" value="ECO:0007669"/>
    <property type="project" value="UniProtKB-ARBA"/>
</dbReference>
<dbReference type="GO" id="GO:0016042">
    <property type="term" value="P:lipid catabolic process"/>
    <property type="evidence" value="ECO:0007669"/>
    <property type="project" value="UniProtKB-ARBA"/>
</dbReference>